<dbReference type="InterPro" id="IPR010730">
    <property type="entry name" value="HET"/>
</dbReference>
<proteinExistence type="predicted"/>
<dbReference type="AlphaFoldDB" id="A0AAN6XGZ6"/>
<dbReference type="EMBL" id="MU863947">
    <property type="protein sequence ID" value="KAK4198407.1"/>
    <property type="molecule type" value="Genomic_DNA"/>
</dbReference>
<accession>A0AAN6XGZ6</accession>
<comment type="caution">
    <text evidence="2">The sequence shown here is derived from an EMBL/GenBank/DDBJ whole genome shotgun (WGS) entry which is preliminary data.</text>
</comment>
<dbReference type="Proteomes" id="UP001303160">
    <property type="component" value="Unassembled WGS sequence"/>
</dbReference>
<dbReference type="PANTHER" id="PTHR10622:SF10">
    <property type="entry name" value="HET DOMAIN-CONTAINING PROTEIN"/>
    <property type="match status" value="1"/>
</dbReference>
<dbReference type="Pfam" id="PF06985">
    <property type="entry name" value="HET"/>
    <property type="match status" value="1"/>
</dbReference>
<evidence type="ECO:0000259" key="1">
    <source>
        <dbReference type="Pfam" id="PF06985"/>
    </source>
</evidence>
<keyword evidence="3" id="KW-1185">Reference proteome</keyword>
<gene>
    <name evidence="2" type="ORF">QBC40DRAFT_94376</name>
</gene>
<feature type="domain" description="Heterokaryon incompatibility" evidence="1">
    <location>
        <begin position="23"/>
        <end position="107"/>
    </location>
</feature>
<evidence type="ECO:0000313" key="3">
    <source>
        <dbReference type="Proteomes" id="UP001303160"/>
    </source>
</evidence>
<evidence type="ECO:0000313" key="2">
    <source>
        <dbReference type="EMBL" id="KAK4198407.1"/>
    </source>
</evidence>
<sequence>MRLINVFTLELHEFHGDKIPAYAISHTWGDDEVTFQNWNDLKAASRKLGFSKIKGACAQAEKDGLKWLWCDTNCIDKTSSAELSEAINSMFSWYLRSAVCYAYLSDVPHQAVRKHKTYSAFGGSRWFTRGWTLQELIAPRKLTFFAHDWTKLGDKHGPLIGEIALVTGVPRGVLTGDNPIQNISISRKMSWLSKRTTTRVEDMAYCMMGLFGINMPLLYGEGPKAFTRLQGEIIKSSNDHTIFCWTSPEYFKTSEWSSMLAPSPSAFKDGGNFFQIDQTFWSEDQLKTTEFSIYSMTNAGLSIRLPLLFTSCGLLAVLNVQVYHTVPNSTSLRPRPISIPLIG</sequence>
<reference evidence="2" key="2">
    <citation type="submission" date="2023-05" db="EMBL/GenBank/DDBJ databases">
        <authorList>
            <consortium name="Lawrence Berkeley National Laboratory"/>
            <person name="Steindorff A."/>
            <person name="Hensen N."/>
            <person name="Bonometti L."/>
            <person name="Westerberg I."/>
            <person name="Brannstrom I.O."/>
            <person name="Guillou S."/>
            <person name="Cros-Aarteil S."/>
            <person name="Calhoun S."/>
            <person name="Haridas S."/>
            <person name="Kuo A."/>
            <person name="Mondo S."/>
            <person name="Pangilinan J."/>
            <person name="Riley R."/>
            <person name="Labutti K."/>
            <person name="Andreopoulos B."/>
            <person name="Lipzen A."/>
            <person name="Chen C."/>
            <person name="Yanf M."/>
            <person name="Daum C."/>
            <person name="Ng V."/>
            <person name="Clum A."/>
            <person name="Ohm R."/>
            <person name="Martin F."/>
            <person name="Silar P."/>
            <person name="Natvig D."/>
            <person name="Lalanne C."/>
            <person name="Gautier V."/>
            <person name="Ament-Velasquez S.L."/>
            <person name="Kruys A."/>
            <person name="Hutchinson M.I."/>
            <person name="Powell A.J."/>
            <person name="Barry K."/>
            <person name="Miller A.N."/>
            <person name="Grigoriev I.V."/>
            <person name="Debuchy R."/>
            <person name="Gladieux P."/>
            <person name="Thoren M.H."/>
            <person name="Johannesson H."/>
        </authorList>
    </citation>
    <scope>NUCLEOTIDE SEQUENCE</scope>
    <source>
        <strain evidence="2">CBS 315.58</strain>
    </source>
</reference>
<dbReference type="PANTHER" id="PTHR10622">
    <property type="entry name" value="HET DOMAIN-CONTAINING PROTEIN"/>
    <property type="match status" value="1"/>
</dbReference>
<protein>
    <submittedName>
        <fullName evidence="2">Het domain-containing protein</fullName>
    </submittedName>
</protein>
<reference evidence="2" key="1">
    <citation type="journal article" date="2023" name="Mol. Phylogenet. Evol.">
        <title>Genome-scale phylogeny and comparative genomics of the fungal order Sordariales.</title>
        <authorList>
            <person name="Hensen N."/>
            <person name="Bonometti L."/>
            <person name="Westerberg I."/>
            <person name="Brannstrom I.O."/>
            <person name="Guillou S."/>
            <person name="Cros-Aarteil S."/>
            <person name="Calhoun S."/>
            <person name="Haridas S."/>
            <person name="Kuo A."/>
            <person name="Mondo S."/>
            <person name="Pangilinan J."/>
            <person name="Riley R."/>
            <person name="LaButti K."/>
            <person name="Andreopoulos B."/>
            <person name="Lipzen A."/>
            <person name="Chen C."/>
            <person name="Yan M."/>
            <person name="Daum C."/>
            <person name="Ng V."/>
            <person name="Clum A."/>
            <person name="Steindorff A."/>
            <person name="Ohm R.A."/>
            <person name="Martin F."/>
            <person name="Silar P."/>
            <person name="Natvig D.O."/>
            <person name="Lalanne C."/>
            <person name="Gautier V."/>
            <person name="Ament-Velasquez S.L."/>
            <person name="Kruys A."/>
            <person name="Hutchinson M.I."/>
            <person name="Powell A.J."/>
            <person name="Barry K."/>
            <person name="Miller A.N."/>
            <person name="Grigoriev I.V."/>
            <person name="Debuchy R."/>
            <person name="Gladieux P."/>
            <person name="Hiltunen Thoren M."/>
            <person name="Johannesson H."/>
        </authorList>
    </citation>
    <scope>NUCLEOTIDE SEQUENCE</scope>
    <source>
        <strain evidence="2">CBS 315.58</strain>
    </source>
</reference>
<organism evidence="2 3">
    <name type="scientific">Triangularia verruculosa</name>
    <dbReference type="NCBI Taxonomy" id="2587418"/>
    <lineage>
        <taxon>Eukaryota</taxon>
        <taxon>Fungi</taxon>
        <taxon>Dikarya</taxon>
        <taxon>Ascomycota</taxon>
        <taxon>Pezizomycotina</taxon>
        <taxon>Sordariomycetes</taxon>
        <taxon>Sordariomycetidae</taxon>
        <taxon>Sordariales</taxon>
        <taxon>Podosporaceae</taxon>
        <taxon>Triangularia</taxon>
    </lineage>
</organism>
<name>A0AAN6XGZ6_9PEZI</name>